<evidence type="ECO:0000256" key="1">
    <source>
        <dbReference type="ARBA" id="ARBA00004251"/>
    </source>
</evidence>
<dbReference type="PROSITE" id="PS51004">
    <property type="entry name" value="SEMA"/>
    <property type="match status" value="1"/>
</dbReference>
<keyword evidence="2" id="KW-0472">Membrane</keyword>
<gene>
    <name evidence="7" type="ORF">KC01_LOCUS32683</name>
</gene>
<evidence type="ECO:0000256" key="5">
    <source>
        <dbReference type="PROSITE-ProRule" id="PRU00352"/>
    </source>
</evidence>
<dbReference type="SUPFAM" id="SSF103575">
    <property type="entry name" value="Plexin repeat"/>
    <property type="match status" value="1"/>
</dbReference>
<dbReference type="InterPro" id="IPR013783">
    <property type="entry name" value="Ig-like_fold"/>
</dbReference>
<keyword evidence="3" id="KW-1015">Disulfide bond</keyword>
<dbReference type="GO" id="GO:0007411">
    <property type="term" value="P:axon guidance"/>
    <property type="evidence" value="ECO:0007669"/>
    <property type="project" value="UniProtKB-ARBA"/>
</dbReference>
<dbReference type="Pfam" id="PF17960">
    <property type="entry name" value="TIG_plexin"/>
    <property type="match status" value="1"/>
</dbReference>
<protein>
    <recommendedName>
        <fullName evidence="6">Sema domain-containing protein</fullName>
    </recommendedName>
</protein>
<dbReference type="PANTHER" id="PTHR22625:SF32">
    <property type="entry name" value="PLEXIN-A3"/>
    <property type="match status" value="1"/>
</dbReference>
<dbReference type="InterPro" id="IPR015943">
    <property type="entry name" value="WD40/YVTN_repeat-like_dom_sf"/>
</dbReference>
<dbReference type="InterPro" id="IPR016201">
    <property type="entry name" value="PSI"/>
</dbReference>
<accession>A0AAV2LW30</accession>
<dbReference type="EMBL" id="OZ035827">
    <property type="protein sequence ID" value="CAL1605269.1"/>
    <property type="molecule type" value="Genomic_DNA"/>
</dbReference>
<evidence type="ECO:0000256" key="4">
    <source>
        <dbReference type="ARBA" id="ARBA00023180"/>
    </source>
</evidence>
<feature type="domain" description="Sema" evidence="6">
    <location>
        <begin position="1"/>
        <end position="57"/>
    </location>
</feature>
<evidence type="ECO:0000259" key="6">
    <source>
        <dbReference type="PROSITE" id="PS51004"/>
    </source>
</evidence>
<proteinExistence type="predicted"/>
<keyword evidence="8" id="KW-1185">Reference proteome</keyword>
<dbReference type="Pfam" id="PF01437">
    <property type="entry name" value="PSI"/>
    <property type="match status" value="1"/>
</dbReference>
<dbReference type="SUPFAM" id="SSF101912">
    <property type="entry name" value="Sema domain"/>
    <property type="match status" value="1"/>
</dbReference>
<dbReference type="InterPro" id="IPR031148">
    <property type="entry name" value="Plexin"/>
</dbReference>
<sequence>MSTAPIRVDGVTSSQNALLYETVNVVEGKSILRDMVFSPDHRFIYLLSDKQVTRLPVESCAQYDDCSGCLGSGDPHCGWCVLFNKCSRRESCDKFEEPQHFNTKLDQCVDVTVSPSNMSVTSQPTQLTIRVQNVPALSGGVSCVFDDITETPGDVTARLVTCMSPSLRDLSQQHGEKRVVKLSLRSTETGLKFISTDFIYYNCSVLNSCTSCVSSEFPCHWCKYRHICTNNLQDCSFQEGRVSGMEGCPQILPAGDILVAAGMVRPITLKARNLPQPQSGQKNYECVFHIQGRVQRIPAVRFNSSCIQCQNTSSSSGESKVCAEREVWALSTALFSAPPPQCVSLNKMLTLQGLVLGFGLSVWF</sequence>
<dbReference type="InterPro" id="IPR041362">
    <property type="entry name" value="TIG2_plexin"/>
</dbReference>
<dbReference type="FunFam" id="2.60.40.10:FF:000071">
    <property type="entry name" value="Plexin A2"/>
    <property type="match status" value="1"/>
</dbReference>
<keyword evidence="4" id="KW-0325">Glycoprotein</keyword>
<comment type="caution">
    <text evidence="5">Lacks conserved residue(s) required for the propagation of feature annotation.</text>
</comment>
<dbReference type="GO" id="GO:0005886">
    <property type="term" value="C:plasma membrane"/>
    <property type="evidence" value="ECO:0007669"/>
    <property type="project" value="UniProtKB-SubCell"/>
</dbReference>
<evidence type="ECO:0000313" key="8">
    <source>
        <dbReference type="Proteomes" id="UP001497482"/>
    </source>
</evidence>
<dbReference type="SMART" id="SM00423">
    <property type="entry name" value="PSI"/>
    <property type="match status" value="2"/>
</dbReference>
<dbReference type="InterPro" id="IPR001627">
    <property type="entry name" value="Semap_dom"/>
</dbReference>
<organism evidence="7 8">
    <name type="scientific">Knipowitschia caucasica</name>
    <name type="common">Caucasian dwarf goby</name>
    <name type="synonym">Pomatoschistus caucasicus</name>
    <dbReference type="NCBI Taxonomy" id="637954"/>
    <lineage>
        <taxon>Eukaryota</taxon>
        <taxon>Metazoa</taxon>
        <taxon>Chordata</taxon>
        <taxon>Craniata</taxon>
        <taxon>Vertebrata</taxon>
        <taxon>Euteleostomi</taxon>
        <taxon>Actinopterygii</taxon>
        <taxon>Neopterygii</taxon>
        <taxon>Teleostei</taxon>
        <taxon>Neoteleostei</taxon>
        <taxon>Acanthomorphata</taxon>
        <taxon>Gobiaria</taxon>
        <taxon>Gobiiformes</taxon>
        <taxon>Gobioidei</taxon>
        <taxon>Gobiidae</taxon>
        <taxon>Gobiinae</taxon>
        <taxon>Knipowitschia</taxon>
    </lineage>
</organism>
<evidence type="ECO:0000313" key="7">
    <source>
        <dbReference type="EMBL" id="CAL1605269.1"/>
    </source>
</evidence>
<dbReference type="InterPro" id="IPR002165">
    <property type="entry name" value="Plexin_repeat"/>
</dbReference>
<dbReference type="AlphaFoldDB" id="A0AAV2LW30"/>
<dbReference type="Gene3D" id="2.60.40.10">
    <property type="entry name" value="Immunoglobulins"/>
    <property type="match status" value="2"/>
</dbReference>
<dbReference type="InterPro" id="IPR036352">
    <property type="entry name" value="Semap_dom_sf"/>
</dbReference>
<name>A0AAV2LW30_KNICA</name>
<dbReference type="GO" id="GO:0017154">
    <property type="term" value="F:semaphorin receptor activity"/>
    <property type="evidence" value="ECO:0007669"/>
    <property type="project" value="InterPro"/>
</dbReference>
<comment type="subcellular location">
    <subcellularLocation>
        <location evidence="1">Cell membrane</location>
        <topology evidence="1">Single-pass type I membrane protein</topology>
    </subcellularLocation>
</comment>
<dbReference type="InterPro" id="IPR041019">
    <property type="entry name" value="TIG1_plexin"/>
</dbReference>
<dbReference type="Pfam" id="PF24479">
    <property type="entry name" value="PSI_PlexinA-B"/>
    <property type="match status" value="1"/>
</dbReference>
<dbReference type="Pfam" id="PF18020">
    <property type="entry name" value="TIG_2"/>
    <property type="match status" value="1"/>
</dbReference>
<evidence type="ECO:0000256" key="2">
    <source>
        <dbReference type="ARBA" id="ARBA00023136"/>
    </source>
</evidence>
<dbReference type="Gene3D" id="2.130.10.10">
    <property type="entry name" value="YVTN repeat-like/Quinoprotein amine dehydrogenase"/>
    <property type="match status" value="1"/>
</dbReference>
<reference evidence="7 8" key="1">
    <citation type="submission" date="2024-04" db="EMBL/GenBank/DDBJ databases">
        <authorList>
            <person name="Waldvogel A.-M."/>
            <person name="Schoenle A."/>
        </authorList>
    </citation>
    <scope>NUCLEOTIDE SEQUENCE [LARGE SCALE GENOMIC DNA]</scope>
</reference>
<dbReference type="GO" id="GO:0002116">
    <property type="term" value="C:semaphorin receptor complex"/>
    <property type="evidence" value="ECO:0007669"/>
    <property type="project" value="TreeGrafter"/>
</dbReference>
<dbReference type="PANTHER" id="PTHR22625">
    <property type="entry name" value="PLEXIN"/>
    <property type="match status" value="1"/>
</dbReference>
<dbReference type="GO" id="GO:0030334">
    <property type="term" value="P:regulation of cell migration"/>
    <property type="evidence" value="ECO:0007669"/>
    <property type="project" value="TreeGrafter"/>
</dbReference>
<evidence type="ECO:0000256" key="3">
    <source>
        <dbReference type="ARBA" id="ARBA00023157"/>
    </source>
</evidence>
<dbReference type="Proteomes" id="UP001497482">
    <property type="component" value="Chromosome 5"/>
</dbReference>
<dbReference type="FunFam" id="2.60.40.10:FF:000329">
    <property type="entry name" value="Plexin A4"/>
    <property type="match status" value="1"/>
</dbReference>